<evidence type="ECO:0000256" key="1">
    <source>
        <dbReference type="SAM" id="MobiDB-lite"/>
    </source>
</evidence>
<gene>
    <name evidence="2" type="ORF">EVAR_38616_1</name>
</gene>
<feature type="region of interest" description="Disordered" evidence="1">
    <location>
        <begin position="108"/>
        <end position="145"/>
    </location>
</feature>
<sequence>MYDIVRPSIPVGGNRAVPSAQRQKLVLKRFPLVYYEPDGLKELILCKITQKYPILTDHGSTRPHIAVLHASIGIVPFGLFARIFVPVAHDGVPLNRCGNRPAKILLRASSMSDERRGDSYDRSREEGRVGKRNRSVRSTSFEANSGRPSFLACTVFVYRLPIVQMLWSVVKKAHDLASEHRILCHCHMKDSVDCG</sequence>
<dbReference type="EMBL" id="BGZK01000630">
    <property type="protein sequence ID" value="GBP53642.1"/>
    <property type="molecule type" value="Genomic_DNA"/>
</dbReference>
<dbReference type="Proteomes" id="UP000299102">
    <property type="component" value="Unassembled WGS sequence"/>
</dbReference>
<keyword evidence="3" id="KW-1185">Reference proteome</keyword>
<evidence type="ECO:0000313" key="2">
    <source>
        <dbReference type="EMBL" id="GBP53642.1"/>
    </source>
</evidence>
<dbReference type="AlphaFoldDB" id="A0A4C1WSU9"/>
<name>A0A4C1WSU9_EUMVA</name>
<proteinExistence type="predicted"/>
<organism evidence="2 3">
    <name type="scientific">Eumeta variegata</name>
    <name type="common">Bagworm moth</name>
    <name type="synonym">Eumeta japonica</name>
    <dbReference type="NCBI Taxonomy" id="151549"/>
    <lineage>
        <taxon>Eukaryota</taxon>
        <taxon>Metazoa</taxon>
        <taxon>Ecdysozoa</taxon>
        <taxon>Arthropoda</taxon>
        <taxon>Hexapoda</taxon>
        <taxon>Insecta</taxon>
        <taxon>Pterygota</taxon>
        <taxon>Neoptera</taxon>
        <taxon>Endopterygota</taxon>
        <taxon>Lepidoptera</taxon>
        <taxon>Glossata</taxon>
        <taxon>Ditrysia</taxon>
        <taxon>Tineoidea</taxon>
        <taxon>Psychidae</taxon>
        <taxon>Oiketicinae</taxon>
        <taxon>Eumeta</taxon>
    </lineage>
</organism>
<reference evidence="2 3" key="1">
    <citation type="journal article" date="2019" name="Commun. Biol.">
        <title>The bagworm genome reveals a unique fibroin gene that provides high tensile strength.</title>
        <authorList>
            <person name="Kono N."/>
            <person name="Nakamura H."/>
            <person name="Ohtoshi R."/>
            <person name="Tomita M."/>
            <person name="Numata K."/>
            <person name="Arakawa K."/>
        </authorList>
    </citation>
    <scope>NUCLEOTIDE SEQUENCE [LARGE SCALE GENOMIC DNA]</scope>
</reference>
<evidence type="ECO:0000313" key="3">
    <source>
        <dbReference type="Proteomes" id="UP000299102"/>
    </source>
</evidence>
<protein>
    <submittedName>
        <fullName evidence="2">Uncharacterized protein</fullName>
    </submittedName>
</protein>
<feature type="compositionally biased region" description="Polar residues" evidence="1">
    <location>
        <begin position="136"/>
        <end position="145"/>
    </location>
</feature>
<feature type="compositionally biased region" description="Basic and acidic residues" evidence="1">
    <location>
        <begin position="112"/>
        <end position="129"/>
    </location>
</feature>
<comment type="caution">
    <text evidence="2">The sequence shown here is derived from an EMBL/GenBank/DDBJ whole genome shotgun (WGS) entry which is preliminary data.</text>
</comment>
<accession>A0A4C1WSU9</accession>